<keyword evidence="2" id="KW-0812">Transmembrane</keyword>
<keyword evidence="2" id="KW-1133">Transmembrane helix</keyword>
<feature type="region of interest" description="Disordered" evidence="1">
    <location>
        <begin position="389"/>
        <end position="420"/>
    </location>
</feature>
<dbReference type="STRING" id="1841860.GCA_900157375_01469"/>
<reference evidence="3 4" key="1">
    <citation type="submission" date="2017-01" db="EMBL/GenBank/DDBJ databases">
        <authorList>
            <consortium name="Urmite Genomes"/>
        </authorList>
    </citation>
    <scope>NUCLEOTIDE SEQUENCE [LARGE SCALE GENOMIC DNA]</scope>
    <source>
        <strain evidence="3 4">AB57</strain>
    </source>
</reference>
<feature type="non-terminal residue" evidence="3">
    <location>
        <position position="1"/>
    </location>
</feature>
<evidence type="ECO:0000313" key="3">
    <source>
        <dbReference type="EMBL" id="SPM33664.1"/>
    </source>
</evidence>
<keyword evidence="4" id="KW-1185">Reference proteome</keyword>
<sequence length="420" mass="42814">VTDWSGGRFGGPNPVGGPGQGGSSRWEPGGSGEANRWVPQGGSPGPWGQQPPGTQPPPGSSGAGGWGAPPQGGPGWQPAGGPGGPVPPQGFGPPGWPPPPRKSRKPLWITLAAGGAVIVVVGIVLAITLSGGGGKAGGGSAADVVKGYLEALARGDAEAALTYSADQPASKEFLSDDVLKKQLAQWPITNIRILGDDSHEGGSIGFAQVHVAANFGDKTSDSTISMKKSGNQWKLPSAAIKVTSNSISQDAASKTVTFFGKALGGSPAYVFPGWVDAGSSNPYLKVTIKPLLLDQMTLTSEAYLQPEIALSDKGRDAARDQLTAAMGNCQKSNLLAPPGCPMSLDPYGLADGTVAWGPADIGAVKFDNFDQYRLQLMFSGDVKAPVTVKTTSGGTKQGSGSQFISGTADMAKTPPELSFR</sequence>
<feature type="compositionally biased region" description="Low complexity" evidence="1">
    <location>
        <begin position="389"/>
        <end position="402"/>
    </location>
</feature>
<organism evidence="3 4">
    <name type="scientific">Mycobacterium rhizamassiliense</name>
    <dbReference type="NCBI Taxonomy" id="1841860"/>
    <lineage>
        <taxon>Bacteria</taxon>
        <taxon>Bacillati</taxon>
        <taxon>Actinomycetota</taxon>
        <taxon>Actinomycetes</taxon>
        <taxon>Mycobacteriales</taxon>
        <taxon>Mycobacteriaceae</taxon>
        <taxon>Mycobacterium</taxon>
    </lineage>
</organism>
<evidence type="ECO:0000256" key="2">
    <source>
        <dbReference type="SAM" id="Phobius"/>
    </source>
</evidence>
<protein>
    <submittedName>
        <fullName evidence="3">Lumazine-binding domain protein</fullName>
    </submittedName>
</protein>
<feature type="compositionally biased region" description="Pro residues" evidence="1">
    <location>
        <begin position="84"/>
        <end position="100"/>
    </location>
</feature>
<name>A0A2U3NQA6_9MYCO</name>
<accession>A0A2U3NQA6</accession>
<feature type="transmembrane region" description="Helical" evidence="2">
    <location>
        <begin position="107"/>
        <end position="129"/>
    </location>
</feature>
<feature type="compositionally biased region" description="Gly residues" evidence="1">
    <location>
        <begin position="7"/>
        <end position="22"/>
    </location>
</feature>
<dbReference type="AlphaFoldDB" id="A0A2U3NQA6"/>
<proteinExistence type="predicted"/>
<feature type="region of interest" description="Disordered" evidence="1">
    <location>
        <begin position="1"/>
        <end position="102"/>
    </location>
</feature>
<keyword evidence="2" id="KW-0472">Membrane</keyword>
<dbReference type="EMBL" id="FUFA01000002">
    <property type="protein sequence ID" value="SPM33664.1"/>
    <property type="molecule type" value="Genomic_DNA"/>
</dbReference>
<evidence type="ECO:0000313" key="4">
    <source>
        <dbReference type="Proteomes" id="UP000240988"/>
    </source>
</evidence>
<dbReference type="Proteomes" id="UP000240988">
    <property type="component" value="Unassembled WGS sequence"/>
</dbReference>
<gene>
    <name evidence="3" type="ORF">MRAB57_1468</name>
</gene>
<feature type="compositionally biased region" description="Gly residues" evidence="1">
    <location>
        <begin position="73"/>
        <end position="83"/>
    </location>
</feature>
<evidence type="ECO:0000256" key="1">
    <source>
        <dbReference type="SAM" id="MobiDB-lite"/>
    </source>
</evidence>